<feature type="transmembrane region" description="Helical" evidence="7">
    <location>
        <begin position="357"/>
        <end position="379"/>
    </location>
</feature>
<feature type="transmembrane region" description="Helical" evidence="7">
    <location>
        <begin position="204"/>
        <end position="222"/>
    </location>
</feature>
<dbReference type="Gene3D" id="1.20.1250.20">
    <property type="entry name" value="MFS general substrate transporter like domains"/>
    <property type="match status" value="2"/>
</dbReference>
<dbReference type="EMBL" id="JAFIQS010000001">
    <property type="protein sequence ID" value="KAG5173603.1"/>
    <property type="molecule type" value="Genomic_DNA"/>
</dbReference>
<keyword evidence="3" id="KW-0813">Transport</keyword>
<dbReference type="FunFam" id="1.20.1250.20:FF:000284">
    <property type="entry name" value="Siderophore iron transporter mirB"/>
    <property type="match status" value="1"/>
</dbReference>
<gene>
    <name evidence="8" type="ORF">JR316_000260</name>
</gene>
<dbReference type="OrthoDB" id="2241241at2759"/>
<evidence type="ECO:0008006" key="9">
    <source>
        <dbReference type="Google" id="ProtNLM"/>
    </source>
</evidence>
<dbReference type="PANTHER" id="PTHR23501">
    <property type="entry name" value="MAJOR FACILITATOR SUPERFAMILY"/>
    <property type="match status" value="1"/>
</dbReference>
<dbReference type="GO" id="GO:0005886">
    <property type="term" value="C:plasma membrane"/>
    <property type="evidence" value="ECO:0007669"/>
    <property type="project" value="TreeGrafter"/>
</dbReference>
<protein>
    <recommendedName>
        <fullName evidence="9">Siderophore iron transporter mirB</fullName>
    </recommendedName>
</protein>
<proteinExistence type="inferred from homology"/>
<keyword evidence="4 7" id="KW-0812">Transmembrane</keyword>
<evidence type="ECO:0000256" key="6">
    <source>
        <dbReference type="ARBA" id="ARBA00023136"/>
    </source>
</evidence>
<feature type="transmembrane region" description="Helical" evidence="7">
    <location>
        <begin position="110"/>
        <end position="133"/>
    </location>
</feature>
<dbReference type="InterPro" id="IPR036259">
    <property type="entry name" value="MFS_trans_sf"/>
</dbReference>
<comment type="caution">
    <text evidence="8">The sequence shown here is derived from an EMBL/GenBank/DDBJ whole genome shotgun (WGS) entry which is preliminary data.</text>
</comment>
<feature type="transmembrane region" description="Helical" evidence="7">
    <location>
        <begin position="319"/>
        <end position="337"/>
    </location>
</feature>
<feature type="transmembrane region" description="Helical" evidence="7">
    <location>
        <begin position="424"/>
        <end position="443"/>
    </location>
</feature>
<evidence type="ECO:0000256" key="4">
    <source>
        <dbReference type="ARBA" id="ARBA00022692"/>
    </source>
</evidence>
<feature type="transmembrane region" description="Helical" evidence="7">
    <location>
        <begin position="71"/>
        <end position="90"/>
    </location>
</feature>
<feature type="transmembrane region" description="Helical" evidence="7">
    <location>
        <begin position="234"/>
        <end position="255"/>
    </location>
</feature>
<dbReference type="InterPro" id="IPR011701">
    <property type="entry name" value="MFS"/>
</dbReference>
<dbReference type="Pfam" id="PF07690">
    <property type="entry name" value="MFS_1"/>
    <property type="match status" value="1"/>
</dbReference>
<evidence type="ECO:0000313" key="8">
    <source>
        <dbReference type="EMBL" id="KAG5173603.1"/>
    </source>
</evidence>
<feature type="transmembrane region" description="Helical" evidence="7">
    <location>
        <begin position="560"/>
        <end position="582"/>
    </location>
</feature>
<name>A0A8H7Y6I9_PSICU</name>
<organism evidence="8">
    <name type="scientific">Psilocybe cubensis</name>
    <name type="common">Psychedelic mushroom</name>
    <name type="synonym">Stropharia cubensis</name>
    <dbReference type="NCBI Taxonomy" id="181762"/>
    <lineage>
        <taxon>Eukaryota</taxon>
        <taxon>Fungi</taxon>
        <taxon>Dikarya</taxon>
        <taxon>Basidiomycota</taxon>
        <taxon>Agaricomycotina</taxon>
        <taxon>Agaricomycetes</taxon>
        <taxon>Agaricomycetidae</taxon>
        <taxon>Agaricales</taxon>
        <taxon>Agaricineae</taxon>
        <taxon>Strophariaceae</taxon>
        <taxon>Psilocybe</taxon>
    </lineage>
</organism>
<comment type="subcellular location">
    <subcellularLocation>
        <location evidence="1">Membrane</location>
        <topology evidence="1">Multi-pass membrane protein</topology>
    </subcellularLocation>
</comment>
<feature type="transmembrane region" description="Helical" evidence="7">
    <location>
        <begin position="399"/>
        <end position="417"/>
    </location>
</feature>
<feature type="transmembrane region" description="Helical" evidence="7">
    <location>
        <begin position="449"/>
        <end position="471"/>
    </location>
</feature>
<evidence type="ECO:0000256" key="7">
    <source>
        <dbReference type="SAM" id="Phobius"/>
    </source>
</evidence>
<reference evidence="8" key="1">
    <citation type="submission" date="2021-02" db="EMBL/GenBank/DDBJ databases">
        <title>Psilocybe cubensis genome.</title>
        <authorList>
            <person name="Mckernan K.J."/>
            <person name="Crawford S."/>
            <person name="Trippe A."/>
            <person name="Kane L.T."/>
            <person name="Mclaughlin S."/>
        </authorList>
    </citation>
    <scope>NUCLEOTIDE SEQUENCE [LARGE SCALE GENOMIC DNA]</scope>
    <source>
        <strain evidence="8">MGC-MH-2018</strain>
    </source>
</reference>
<dbReference type="AlphaFoldDB" id="A0A8H7Y6I9"/>
<keyword evidence="5 7" id="KW-1133">Transmembrane helix</keyword>
<comment type="similarity">
    <text evidence="2">Belongs to the major facilitator superfamily.</text>
</comment>
<evidence type="ECO:0000256" key="5">
    <source>
        <dbReference type="ARBA" id="ARBA00022989"/>
    </source>
</evidence>
<keyword evidence="6 7" id="KW-0472">Membrane</keyword>
<feature type="transmembrane region" description="Helical" evidence="7">
    <location>
        <begin position="483"/>
        <end position="510"/>
    </location>
</feature>
<feature type="transmembrane region" description="Helical" evidence="7">
    <location>
        <begin position="288"/>
        <end position="307"/>
    </location>
</feature>
<evidence type="ECO:0000256" key="3">
    <source>
        <dbReference type="ARBA" id="ARBA00022448"/>
    </source>
</evidence>
<dbReference type="SUPFAM" id="SSF103473">
    <property type="entry name" value="MFS general substrate transporter"/>
    <property type="match status" value="2"/>
</dbReference>
<dbReference type="PANTHER" id="PTHR23501:SF3">
    <property type="entry name" value="MAJOR FACILITATOR SUPERFAMILY (MFS) PROFILE DOMAIN-CONTAINING PROTEIN"/>
    <property type="match status" value="1"/>
</dbReference>
<accession>A0A8H7Y6I9</accession>
<feature type="transmembrane region" description="Helical" evidence="7">
    <location>
        <begin position="174"/>
        <end position="192"/>
    </location>
</feature>
<evidence type="ECO:0000256" key="1">
    <source>
        <dbReference type="ARBA" id="ARBA00004141"/>
    </source>
</evidence>
<evidence type="ECO:0000256" key="2">
    <source>
        <dbReference type="ARBA" id="ARBA00008335"/>
    </source>
</evidence>
<sequence length="598" mass="65790">MASNILFSRIRPQADQPIVDSEAEKQSDVESRTPARPIGVVDEQDAQIIDSEQFTPDAQAGVKKIEAVTTVWTKGALYLAYTMIWIIYFVDSMQQSTTTTLTPYVTSSFGKHSTISATGIVSGIVGGLVKLPLAKVLDIWGRPQGYLMMIVLLTVGLVMMAGCNNVETYAAAQVFYWVGYNGLTYTLGIFIADTSTLRNRSFMFAFATSPYLATTWIGGPLADAFLEGPGFRWGFGSFAIITPAITLPLFFVFYLNYSKAEKMGLITRTPSGRTLSESFKHYAVEFDVVGLFLIISGLALFLLPFSLYSYQENTWRSPMIISMLIIGGLLCIAFVFWERYYARVTYIPYSLLLDRTVLGACILSGTLFVSYYLWATYFFSFLMVVNGLSITEASYVGNTYTMGSCFFALFIGVIIRYTGKFKGLTLWFGVPVTMLGVGLMIHFRQPGVNVGYVVMCQIFIAFAGGTCVICEQTAAMAATSHQFVAVVLAMEGMFASVGGAVGQAVAGAIWTGVFPQKLLELLPEESKQYWPVIYGSLGAQLSFPMGTPERDAINAAYGHAQRYMCIASVCILAISWASVLLWKDINVKKFKQVKGTVF</sequence>
<feature type="transmembrane region" description="Helical" evidence="7">
    <location>
        <begin position="145"/>
        <end position="162"/>
    </location>
</feature>
<dbReference type="GO" id="GO:0022857">
    <property type="term" value="F:transmembrane transporter activity"/>
    <property type="evidence" value="ECO:0007669"/>
    <property type="project" value="InterPro"/>
</dbReference>